<keyword evidence="9 10" id="KW-0472">Membrane</keyword>
<evidence type="ECO:0000256" key="6">
    <source>
        <dbReference type="ARBA" id="ARBA00022519"/>
    </source>
</evidence>
<keyword evidence="13" id="KW-1185">Reference proteome</keyword>
<dbReference type="NCBIfam" id="TIGR01711">
    <property type="entry name" value="gspJ"/>
    <property type="match status" value="1"/>
</dbReference>
<comment type="similarity">
    <text evidence="2">Belongs to the GSP J family.</text>
</comment>
<gene>
    <name evidence="11" type="primary">gspJ</name>
    <name evidence="12" type="ORF">GFH30_07690</name>
    <name evidence="11" type="ORF">GHJ48_01915</name>
</gene>
<evidence type="ECO:0000256" key="7">
    <source>
        <dbReference type="ARBA" id="ARBA00022692"/>
    </source>
</evidence>
<dbReference type="InterPro" id="IPR045584">
    <property type="entry name" value="Pilin-like"/>
</dbReference>
<comment type="subcellular location">
    <subcellularLocation>
        <location evidence="1">Cell inner membrane</location>
        <topology evidence="1">Single-pass membrane protein</topology>
    </subcellularLocation>
</comment>
<evidence type="ECO:0000256" key="3">
    <source>
        <dbReference type="ARBA" id="ARBA00021539"/>
    </source>
</evidence>
<dbReference type="EMBL" id="WITK01000002">
    <property type="protein sequence ID" value="MQW91166.1"/>
    <property type="molecule type" value="Genomic_DNA"/>
</dbReference>
<dbReference type="GO" id="GO:0005886">
    <property type="term" value="C:plasma membrane"/>
    <property type="evidence" value="ECO:0007669"/>
    <property type="project" value="UniProtKB-SubCell"/>
</dbReference>
<protein>
    <recommendedName>
        <fullName evidence="3">Type II secretion system protein J</fullName>
    </recommendedName>
</protein>
<evidence type="ECO:0000256" key="8">
    <source>
        <dbReference type="ARBA" id="ARBA00022989"/>
    </source>
</evidence>
<dbReference type="GO" id="GO:0015628">
    <property type="term" value="P:protein secretion by the type II secretion system"/>
    <property type="evidence" value="ECO:0007669"/>
    <property type="project" value="InterPro"/>
</dbReference>
<sequence length="236" mass="27102">MIAKLRACQISNKPQEKLSSRQKTRGFLHSALGFTLVELLVAIAIFAVLSALGWKVFDHIISTKDQNTMHEQRLSAVQQGYQQILRDTVQIVPLTSNLNGEIRPALVLQNGRLSFSKTGVTDPLQQGISPDERVEYQYRQDEKKLYRLRYQNLNQTGREQPDSSVLLENVDQFQIMVLNPDELSEWPKNGVDLEQIIEKQKLPKGIKINLTIHDVEYEWLFSLLNTDFLNQTKVNV</sequence>
<dbReference type="Pfam" id="PF11612">
    <property type="entry name" value="T2SSJ"/>
    <property type="match status" value="1"/>
</dbReference>
<organism evidence="11 14">
    <name type="scientific">Acinetobacter wanghuae</name>
    <dbReference type="NCBI Taxonomy" id="2662362"/>
    <lineage>
        <taxon>Bacteria</taxon>
        <taxon>Pseudomonadati</taxon>
        <taxon>Pseudomonadota</taxon>
        <taxon>Gammaproteobacteria</taxon>
        <taxon>Moraxellales</taxon>
        <taxon>Moraxellaceae</taxon>
        <taxon>Acinetobacter</taxon>
    </lineage>
</organism>
<dbReference type="PANTHER" id="PTHR39583:SF2">
    <property type="entry name" value="TYPE II SECRETION SYSTEM PROTEIN J"/>
    <property type="match status" value="1"/>
</dbReference>
<dbReference type="RefSeq" id="WP_153371673.1">
    <property type="nucleotide sequence ID" value="NZ_CP045650.1"/>
</dbReference>
<evidence type="ECO:0000313" key="13">
    <source>
        <dbReference type="Proteomes" id="UP000327478"/>
    </source>
</evidence>
<proteinExistence type="inferred from homology"/>
<dbReference type="EMBL" id="CP045650">
    <property type="protein sequence ID" value="QGA11281.1"/>
    <property type="molecule type" value="Genomic_DNA"/>
</dbReference>
<keyword evidence="7 10" id="KW-0812">Transmembrane</keyword>
<dbReference type="InterPro" id="IPR051621">
    <property type="entry name" value="T2SS_protein_J"/>
</dbReference>
<dbReference type="InterPro" id="IPR010055">
    <property type="entry name" value="T2SS_protein-GspJ"/>
</dbReference>
<evidence type="ECO:0000256" key="9">
    <source>
        <dbReference type="ARBA" id="ARBA00023136"/>
    </source>
</evidence>
<keyword evidence="4" id="KW-1003">Cell membrane</keyword>
<dbReference type="Gene3D" id="3.10.610.10">
    <property type="entry name" value="GSPII I/J protein-like"/>
    <property type="match status" value="1"/>
</dbReference>
<feature type="transmembrane region" description="Helical" evidence="10">
    <location>
        <begin position="27"/>
        <end position="54"/>
    </location>
</feature>
<reference evidence="13 14" key="1">
    <citation type="submission" date="2019-10" db="EMBL/GenBank/DDBJ databases">
        <authorList>
            <person name="Dong K."/>
        </authorList>
    </citation>
    <scope>NUCLEOTIDE SEQUENCE [LARGE SCALE GENOMIC DNA]</scope>
    <source>
        <strain evidence="12">Dk386</strain>
        <strain evidence="13">dk386</strain>
        <strain evidence="14">dk771</strain>
        <strain evidence="11">Dk771</strain>
    </source>
</reference>
<dbReference type="InterPro" id="IPR012902">
    <property type="entry name" value="N_methyl_site"/>
</dbReference>
<evidence type="ECO:0000313" key="12">
    <source>
        <dbReference type="EMBL" id="QGA11281.1"/>
    </source>
</evidence>
<dbReference type="GO" id="GO:0015627">
    <property type="term" value="C:type II protein secretion system complex"/>
    <property type="evidence" value="ECO:0007669"/>
    <property type="project" value="InterPro"/>
</dbReference>
<evidence type="ECO:0000256" key="1">
    <source>
        <dbReference type="ARBA" id="ARBA00004377"/>
    </source>
</evidence>
<keyword evidence="5" id="KW-0488">Methylation</keyword>
<keyword evidence="8 10" id="KW-1133">Transmembrane helix</keyword>
<dbReference type="Pfam" id="PF07963">
    <property type="entry name" value="N_methyl"/>
    <property type="match status" value="1"/>
</dbReference>
<evidence type="ECO:0000313" key="11">
    <source>
        <dbReference type="EMBL" id="MQW91166.1"/>
    </source>
</evidence>
<dbReference type="PANTHER" id="PTHR39583">
    <property type="entry name" value="TYPE II SECRETION SYSTEM PROTEIN J-RELATED"/>
    <property type="match status" value="1"/>
</dbReference>
<dbReference type="Proteomes" id="UP000327478">
    <property type="component" value="Chromosome"/>
</dbReference>
<evidence type="ECO:0000256" key="4">
    <source>
        <dbReference type="ARBA" id="ARBA00022475"/>
    </source>
</evidence>
<dbReference type="Proteomes" id="UP000480556">
    <property type="component" value="Unassembled WGS sequence"/>
</dbReference>
<dbReference type="AlphaFoldDB" id="A0A5Q0P5B6"/>
<dbReference type="NCBIfam" id="TIGR02532">
    <property type="entry name" value="IV_pilin_GFxxxE"/>
    <property type="match status" value="1"/>
</dbReference>
<dbReference type="SUPFAM" id="SSF54523">
    <property type="entry name" value="Pili subunits"/>
    <property type="match status" value="2"/>
</dbReference>
<evidence type="ECO:0000256" key="10">
    <source>
        <dbReference type="SAM" id="Phobius"/>
    </source>
</evidence>
<accession>A0A5Q0P5B6</accession>
<evidence type="ECO:0000256" key="2">
    <source>
        <dbReference type="ARBA" id="ARBA00011084"/>
    </source>
</evidence>
<evidence type="ECO:0000313" key="14">
    <source>
        <dbReference type="Proteomes" id="UP000480556"/>
    </source>
</evidence>
<keyword evidence="6" id="KW-0997">Cell inner membrane</keyword>
<evidence type="ECO:0000256" key="5">
    <source>
        <dbReference type="ARBA" id="ARBA00022481"/>
    </source>
</evidence>
<name>A0A5Q0P5B6_9GAMM</name>